<evidence type="ECO:0000256" key="3">
    <source>
        <dbReference type="ARBA" id="ARBA00020902"/>
    </source>
</evidence>
<evidence type="ECO:0000313" key="11">
    <source>
        <dbReference type="EMBL" id="OKS87936.1"/>
    </source>
</evidence>
<dbReference type="GO" id="GO:0005543">
    <property type="term" value="F:phospholipid binding"/>
    <property type="evidence" value="ECO:0007669"/>
    <property type="project" value="TreeGrafter"/>
</dbReference>
<evidence type="ECO:0000256" key="10">
    <source>
        <dbReference type="NCBIfam" id="TIGR00215"/>
    </source>
</evidence>
<evidence type="ECO:0000256" key="4">
    <source>
        <dbReference type="ARBA" id="ARBA00022516"/>
    </source>
</evidence>
<dbReference type="PANTHER" id="PTHR30372">
    <property type="entry name" value="LIPID-A-DISACCHARIDE SYNTHASE"/>
    <property type="match status" value="1"/>
</dbReference>
<dbReference type="EMBL" id="MPPL01000001">
    <property type="protein sequence ID" value="OKS87936.1"/>
    <property type="molecule type" value="Genomic_DNA"/>
</dbReference>
<dbReference type="EC" id="2.4.1.182" evidence="2 10"/>
<gene>
    <name evidence="11" type="ORF">RG47T_3400</name>
</gene>
<dbReference type="OrthoDB" id="9801642at2"/>
<dbReference type="GO" id="GO:0009245">
    <property type="term" value="P:lipid A biosynthetic process"/>
    <property type="evidence" value="ECO:0007669"/>
    <property type="project" value="UniProtKB-UniRule"/>
</dbReference>
<evidence type="ECO:0000256" key="6">
    <source>
        <dbReference type="ARBA" id="ARBA00022676"/>
    </source>
</evidence>
<keyword evidence="6" id="KW-0328">Glycosyltransferase</keyword>
<dbReference type="NCBIfam" id="TIGR00215">
    <property type="entry name" value="lpxB"/>
    <property type="match status" value="1"/>
</dbReference>
<dbReference type="Pfam" id="PF02684">
    <property type="entry name" value="LpxB"/>
    <property type="match status" value="1"/>
</dbReference>
<dbReference type="PANTHER" id="PTHR30372:SF4">
    <property type="entry name" value="LIPID-A-DISACCHARIDE SYNTHASE, MITOCHONDRIAL-RELATED"/>
    <property type="match status" value="1"/>
</dbReference>
<comment type="function">
    <text evidence="1">Condensation of UDP-2,3-diacylglucosamine and 2,3-diacylglucosamine-1-phosphate to form lipid A disaccharide, a precursor of lipid A, a phosphorylated glycolipid that anchors the lipopolysaccharide to the outer membrane of the cell.</text>
</comment>
<comment type="catalytic activity">
    <reaction evidence="9">
        <text>a lipid X + a UDP-2-N,3-O-bis[(3R)-3-hydroxyacyl]-alpha-D-glucosamine = a lipid A disaccharide + UDP + H(+)</text>
        <dbReference type="Rhea" id="RHEA:67828"/>
        <dbReference type="ChEBI" id="CHEBI:15378"/>
        <dbReference type="ChEBI" id="CHEBI:58223"/>
        <dbReference type="ChEBI" id="CHEBI:137748"/>
        <dbReference type="ChEBI" id="CHEBI:176338"/>
        <dbReference type="ChEBI" id="CHEBI:176343"/>
        <dbReference type="EC" id="2.4.1.182"/>
    </reaction>
</comment>
<dbReference type="GO" id="GO:0016020">
    <property type="term" value="C:membrane"/>
    <property type="evidence" value="ECO:0007669"/>
    <property type="project" value="GOC"/>
</dbReference>
<evidence type="ECO:0000256" key="8">
    <source>
        <dbReference type="ARBA" id="ARBA00023098"/>
    </source>
</evidence>
<sequence length="382" mass="42741">MKYYLVAGEASGDLHGANLMKELKKLDQQAEFRYYGGDLMQAEGGDLVKHYADMAFMGFVEVVANLRTILKNMAACKKDIKAYQPEVLILIDFPGFNLKIAEFAKKQGFPVYYYISPKVWAWNQKRVLKIKRVVDHLFCILPFEVEFYKGWGMDVDYVGNPLLDAISAFKPNNNFIEEHQLGNKKIVALLPGSRKQEINFLLPDMLAAAKQFPDYQFVIAGAPSFNAEYYDQYLAGETIPIVFNATYDLLSNAEAAIVASGTATLETALFHVPQAVVYKGGAVTIAIARALIKIRFISLVNLIVDRQIVKELIQQDCNPQTIGAELELILNDTSYRRQMLDDYAKLDERMGEPGASAKTAGLIVKYAQKNRDLAAAKSLSFS</sequence>
<keyword evidence="7" id="KW-0808">Transferase</keyword>
<dbReference type="GO" id="GO:0008915">
    <property type="term" value="F:lipid-A-disaccharide synthase activity"/>
    <property type="evidence" value="ECO:0007669"/>
    <property type="project" value="UniProtKB-UniRule"/>
</dbReference>
<protein>
    <recommendedName>
        <fullName evidence="3 10">Lipid-A-disaccharide synthase</fullName>
        <ecNumber evidence="2 10">2.4.1.182</ecNumber>
    </recommendedName>
</protein>
<dbReference type="STRING" id="1302689.RG47T_3400"/>
<keyword evidence="4" id="KW-0444">Lipid biosynthesis</keyword>
<accession>A0A1Q6A1P1</accession>
<dbReference type="AlphaFoldDB" id="A0A1Q6A1P1"/>
<dbReference type="InterPro" id="IPR003835">
    <property type="entry name" value="Glyco_trans_19"/>
</dbReference>
<dbReference type="RefSeq" id="WP_074490470.1">
    <property type="nucleotide sequence ID" value="NZ_FPAM01000020.1"/>
</dbReference>
<keyword evidence="8" id="KW-0443">Lipid metabolism</keyword>
<keyword evidence="5" id="KW-0441">Lipid A biosynthesis</keyword>
<evidence type="ECO:0000256" key="9">
    <source>
        <dbReference type="ARBA" id="ARBA00048975"/>
    </source>
</evidence>
<dbReference type="SUPFAM" id="SSF53756">
    <property type="entry name" value="UDP-Glycosyltransferase/glycogen phosphorylase"/>
    <property type="match status" value="1"/>
</dbReference>
<evidence type="ECO:0000256" key="5">
    <source>
        <dbReference type="ARBA" id="ARBA00022556"/>
    </source>
</evidence>
<evidence type="ECO:0000256" key="2">
    <source>
        <dbReference type="ARBA" id="ARBA00012687"/>
    </source>
</evidence>
<organism evidence="11 12">
    <name type="scientific">Mucilaginibacter polytrichastri</name>
    <dbReference type="NCBI Taxonomy" id="1302689"/>
    <lineage>
        <taxon>Bacteria</taxon>
        <taxon>Pseudomonadati</taxon>
        <taxon>Bacteroidota</taxon>
        <taxon>Sphingobacteriia</taxon>
        <taxon>Sphingobacteriales</taxon>
        <taxon>Sphingobacteriaceae</taxon>
        <taxon>Mucilaginibacter</taxon>
    </lineage>
</organism>
<reference evidence="11 12" key="1">
    <citation type="submission" date="2016-11" db="EMBL/GenBank/DDBJ databases">
        <title>Whole Genome Sequencing of Mucilaginibacter polytrichastri RG4-7(T) isolated from the moss sample.</title>
        <authorList>
            <person name="Li Y."/>
        </authorList>
    </citation>
    <scope>NUCLEOTIDE SEQUENCE [LARGE SCALE GENOMIC DNA]</scope>
    <source>
        <strain evidence="11 12">RG4-7</strain>
    </source>
</reference>
<dbReference type="Proteomes" id="UP000186720">
    <property type="component" value="Unassembled WGS sequence"/>
</dbReference>
<proteinExistence type="predicted"/>
<name>A0A1Q6A1P1_9SPHI</name>
<comment type="caution">
    <text evidence="11">The sequence shown here is derived from an EMBL/GenBank/DDBJ whole genome shotgun (WGS) entry which is preliminary data.</text>
</comment>
<evidence type="ECO:0000256" key="7">
    <source>
        <dbReference type="ARBA" id="ARBA00022679"/>
    </source>
</evidence>
<evidence type="ECO:0000256" key="1">
    <source>
        <dbReference type="ARBA" id="ARBA00002056"/>
    </source>
</evidence>
<evidence type="ECO:0000313" key="12">
    <source>
        <dbReference type="Proteomes" id="UP000186720"/>
    </source>
</evidence>
<keyword evidence="12" id="KW-1185">Reference proteome</keyword>